<dbReference type="FunCoup" id="G0QJ91">
    <property type="interactions" value="544"/>
</dbReference>
<dbReference type="InterPro" id="IPR006746">
    <property type="entry name" value="26S_Psome_Rpn12"/>
</dbReference>
<evidence type="ECO:0000259" key="3">
    <source>
        <dbReference type="PROSITE" id="PS50250"/>
    </source>
</evidence>
<dbReference type="OrthoDB" id="8775810at2759"/>
<organism evidence="4 5">
    <name type="scientific">Ichthyophthirius multifiliis</name>
    <name type="common">White spot disease agent</name>
    <name type="synonym">Ich</name>
    <dbReference type="NCBI Taxonomy" id="5932"/>
    <lineage>
        <taxon>Eukaryota</taxon>
        <taxon>Sar</taxon>
        <taxon>Alveolata</taxon>
        <taxon>Ciliophora</taxon>
        <taxon>Intramacronucleata</taxon>
        <taxon>Oligohymenophorea</taxon>
        <taxon>Hymenostomatida</taxon>
        <taxon>Ophryoglenina</taxon>
        <taxon>Ichthyophthirius</taxon>
    </lineage>
</organism>
<evidence type="ECO:0000313" key="4">
    <source>
        <dbReference type="EMBL" id="EGR34720.1"/>
    </source>
</evidence>
<dbReference type="STRING" id="857967.G0QJ91"/>
<name>G0QJ91_ICHMU</name>
<feature type="domain" description="PCI" evidence="3">
    <location>
        <begin position="42"/>
        <end position="221"/>
    </location>
</feature>
<dbReference type="Pfam" id="PF10075">
    <property type="entry name" value="CSN8_PSD8_EIF3K"/>
    <property type="match status" value="1"/>
</dbReference>
<dbReference type="InterPro" id="IPR033464">
    <property type="entry name" value="CSN8_PSD8_EIF3K"/>
</dbReference>
<dbReference type="PROSITE" id="PS50250">
    <property type="entry name" value="PCI"/>
    <property type="match status" value="1"/>
</dbReference>
<evidence type="ECO:0000256" key="2">
    <source>
        <dbReference type="ARBA" id="ARBA00022942"/>
    </source>
</evidence>
<proteinExistence type="inferred from homology"/>
<dbReference type="PANTHER" id="PTHR12387">
    <property type="entry name" value="26S PROTEASOME NON-ATPASE REGULATORY SUBUNIT 8"/>
    <property type="match status" value="1"/>
</dbReference>
<evidence type="ECO:0000256" key="1">
    <source>
        <dbReference type="ARBA" id="ARBA00009627"/>
    </source>
</evidence>
<evidence type="ECO:0000313" key="5">
    <source>
        <dbReference type="Proteomes" id="UP000008983"/>
    </source>
</evidence>
<protein>
    <recommendedName>
        <fullName evidence="3">PCI domain-containing protein</fullName>
    </recommendedName>
</protein>
<dbReference type="GO" id="GO:0005634">
    <property type="term" value="C:nucleus"/>
    <property type="evidence" value="ECO:0007669"/>
    <property type="project" value="TreeGrafter"/>
</dbReference>
<keyword evidence="2" id="KW-0647">Proteasome</keyword>
<dbReference type="RefSeq" id="XP_004040024.1">
    <property type="nucleotide sequence ID" value="XM_004039976.1"/>
</dbReference>
<accession>G0QJ91</accession>
<sequence>PLIFLLPSNDANNHQKNDNELVSSRYFHELCILYILSTKDISQFESSINYLSTYYQNYQNLPPSANQNTFVALNLLYLLSYNKLAEFHTAIELINPHDLQENKYIDFVVDLERQITIGNYSKVIQSKEKVPLMSFHVFLDRIIETIRYETARSAEKGYESLRLTDCVKLFHLHNVDQVQDFADQQNKISDENEFTWVVQNDRLWFKGKDHKNVQKFNAENLIRTSLSYAYELEKIV</sequence>
<comment type="similarity">
    <text evidence="1">Belongs to the proteasome subunit S14 family.</text>
</comment>
<feature type="non-terminal residue" evidence="4">
    <location>
        <position position="1"/>
    </location>
</feature>
<dbReference type="eggNOG" id="KOG3151">
    <property type="taxonomic scope" value="Eukaryota"/>
</dbReference>
<dbReference type="GO" id="GO:0043161">
    <property type="term" value="P:proteasome-mediated ubiquitin-dependent protein catabolic process"/>
    <property type="evidence" value="ECO:0007669"/>
    <property type="project" value="TreeGrafter"/>
</dbReference>
<dbReference type="InterPro" id="IPR000717">
    <property type="entry name" value="PCI_dom"/>
</dbReference>
<dbReference type="OMA" id="HIMDGYF"/>
<dbReference type="Gene3D" id="1.25.40.990">
    <property type="match status" value="1"/>
</dbReference>
<dbReference type="EMBL" id="GL983052">
    <property type="protein sequence ID" value="EGR34720.1"/>
    <property type="molecule type" value="Genomic_DNA"/>
</dbReference>
<dbReference type="GO" id="GO:0005829">
    <property type="term" value="C:cytosol"/>
    <property type="evidence" value="ECO:0007669"/>
    <property type="project" value="TreeGrafter"/>
</dbReference>
<dbReference type="AlphaFoldDB" id="G0QJ91"/>
<dbReference type="GeneID" id="14910912"/>
<dbReference type="Proteomes" id="UP000008983">
    <property type="component" value="Unassembled WGS sequence"/>
</dbReference>
<keyword evidence="5" id="KW-1185">Reference proteome</keyword>
<dbReference type="InParanoid" id="G0QJ91"/>
<dbReference type="GO" id="GO:0008541">
    <property type="term" value="C:proteasome regulatory particle, lid subcomplex"/>
    <property type="evidence" value="ECO:0007669"/>
    <property type="project" value="TreeGrafter"/>
</dbReference>
<reference evidence="4 5" key="1">
    <citation type="submission" date="2011-07" db="EMBL/GenBank/DDBJ databases">
        <authorList>
            <person name="Coyne R."/>
            <person name="Brami D."/>
            <person name="Johnson J."/>
            <person name="Hostetler J."/>
            <person name="Hannick L."/>
            <person name="Clark T."/>
            <person name="Cassidy-Hanley D."/>
            <person name="Inman J."/>
        </authorList>
    </citation>
    <scope>NUCLEOTIDE SEQUENCE [LARGE SCALE GENOMIC DNA]</scope>
    <source>
        <strain evidence="4 5">G5</strain>
    </source>
</reference>
<gene>
    <name evidence="4" type="ORF">IMG5_003230</name>
</gene>
<dbReference type="PANTHER" id="PTHR12387:SF0">
    <property type="entry name" value="26S PROTEASOME NON-ATPASE REGULATORY SUBUNIT 8"/>
    <property type="match status" value="1"/>
</dbReference>